<feature type="transmembrane region" description="Helical" evidence="5">
    <location>
        <begin position="179"/>
        <end position="199"/>
    </location>
</feature>
<dbReference type="HOGENOM" id="CLU_045498_6_0_5"/>
<dbReference type="PANTHER" id="PTHR43483:SF3">
    <property type="entry name" value="MEMBRANE TRANSPORTER PROTEIN HI_0806-RELATED"/>
    <property type="match status" value="1"/>
</dbReference>
<evidence type="ECO:0000256" key="3">
    <source>
        <dbReference type="ARBA" id="ARBA00022989"/>
    </source>
</evidence>
<proteinExistence type="inferred from homology"/>
<evidence type="ECO:0000313" key="6">
    <source>
        <dbReference type="EMBL" id="ADE40397.1"/>
    </source>
</evidence>
<dbReference type="STRING" id="488538.SAR116_2154"/>
<feature type="transmembrane region" description="Helical" evidence="5">
    <location>
        <begin position="250"/>
        <end position="267"/>
    </location>
</feature>
<gene>
    <name evidence="6" type="ordered locus">SAR116_2154</name>
</gene>
<keyword evidence="2 5" id="KW-0812">Transmembrane</keyword>
<evidence type="ECO:0000256" key="5">
    <source>
        <dbReference type="RuleBase" id="RU363041"/>
    </source>
</evidence>
<feature type="transmembrane region" description="Helical" evidence="5">
    <location>
        <begin position="48"/>
        <end position="70"/>
    </location>
</feature>
<dbReference type="PANTHER" id="PTHR43483">
    <property type="entry name" value="MEMBRANE TRANSPORTER PROTEIN HI_0806-RELATED"/>
    <property type="match status" value="1"/>
</dbReference>
<dbReference type="InterPro" id="IPR002781">
    <property type="entry name" value="TM_pro_TauE-like"/>
</dbReference>
<evidence type="ECO:0000256" key="2">
    <source>
        <dbReference type="ARBA" id="ARBA00022692"/>
    </source>
</evidence>
<evidence type="ECO:0000313" key="7">
    <source>
        <dbReference type="Proteomes" id="UP000007460"/>
    </source>
</evidence>
<evidence type="ECO:0000256" key="1">
    <source>
        <dbReference type="ARBA" id="ARBA00004141"/>
    </source>
</evidence>
<dbReference type="eggNOG" id="COG0730">
    <property type="taxonomic scope" value="Bacteria"/>
</dbReference>
<sequence>MLLMMVLGLMATGAIAGILAGMLGIGGGIILVPVLFLIYDVMNVPADIIMHAAVGTSLATIIPTSISSALAHHRRDSIDLGILRRWSPFIVLGAGSGGFLSQYIESATLTLIFGCLAILVAMNMMMPHTPKMGTILPKARPLEKLISSFIGFFSALMGIGGGTMSIPVMTALGVPVHRAIGTSAAFGFMIALPGALGFIWSGWDVAMRLPYSFGFINLPIAILLFSVSIFTAPMGSRLAHALDPVRLKRAFALFLIISAARMLYSVLA</sequence>
<accession>D5BNW3</accession>
<feature type="transmembrane region" description="Helical" evidence="5">
    <location>
        <begin position="106"/>
        <end position="124"/>
    </location>
</feature>
<dbReference type="KEGG" id="apb:SAR116_2154"/>
<dbReference type="AlphaFoldDB" id="D5BNW3"/>
<feature type="transmembrane region" description="Helical" evidence="5">
    <location>
        <begin position="211"/>
        <end position="230"/>
    </location>
</feature>
<feature type="transmembrane region" description="Helical" evidence="5">
    <location>
        <begin position="82"/>
        <end position="100"/>
    </location>
</feature>
<dbReference type="Proteomes" id="UP000007460">
    <property type="component" value="Chromosome"/>
</dbReference>
<keyword evidence="4 5" id="KW-0472">Membrane</keyword>
<dbReference type="GO" id="GO:0005886">
    <property type="term" value="C:plasma membrane"/>
    <property type="evidence" value="ECO:0007669"/>
    <property type="project" value="UniProtKB-SubCell"/>
</dbReference>
<comment type="similarity">
    <text evidence="5">Belongs to the 4-toluene sulfonate uptake permease (TSUP) (TC 2.A.102) family.</text>
</comment>
<keyword evidence="7" id="KW-1185">Reference proteome</keyword>
<protein>
    <recommendedName>
        <fullName evidence="5">Probable membrane transporter protein</fullName>
    </recommendedName>
</protein>
<organism evidence="6 7">
    <name type="scientific">Puniceispirillum marinum (strain IMCC1322)</name>
    <dbReference type="NCBI Taxonomy" id="488538"/>
    <lineage>
        <taxon>Bacteria</taxon>
        <taxon>Pseudomonadati</taxon>
        <taxon>Pseudomonadota</taxon>
        <taxon>Alphaproteobacteria</taxon>
        <taxon>Candidatus Puniceispirillales</taxon>
        <taxon>Candidatus Puniceispirillaceae</taxon>
        <taxon>Candidatus Puniceispirillum</taxon>
    </lineage>
</organism>
<dbReference type="Pfam" id="PF01925">
    <property type="entry name" value="TauE"/>
    <property type="match status" value="1"/>
</dbReference>
<reference evidence="6 7" key="1">
    <citation type="journal article" date="2010" name="J. Bacteriol.">
        <title>Complete genome sequence of "Candidatus Puniceispirillum marinum" IMCC1322, a representative of the SAR116 clade in the Alphaproteobacteria.</title>
        <authorList>
            <person name="Oh H.M."/>
            <person name="Kwon K.K."/>
            <person name="Kang I."/>
            <person name="Kang S.G."/>
            <person name="Lee J.H."/>
            <person name="Kim S.J."/>
            <person name="Cho J.C."/>
        </authorList>
    </citation>
    <scope>NUCLEOTIDE SEQUENCE [LARGE SCALE GENOMIC DNA]</scope>
    <source>
        <strain evidence="6 7">IMCC1322</strain>
    </source>
</reference>
<dbReference type="OrthoDB" id="457670at2"/>
<name>D5BNW3_PUNMI</name>
<comment type="subcellular location">
    <subcellularLocation>
        <location evidence="5">Cell membrane</location>
        <topology evidence="5">Multi-pass membrane protein</topology>
    </subcellularLocation>
    <subcellularLocation>
        <location evidence="1">Membrane</location>
        <topology evidence="1">Multi-pass membrane protein</topology>
    </subcellularLocation>
</comment>
<evidence type="ECO:0000256" key="4">
    <source>
        <dbReference type="ARBA" id="ARBA00023136"/>
    </source>
</evidence>
<keyword evidence="5" id="KW-1003">Cell membrane</keyword>
<keyword evidence="3 5" id="KW-1133">Transmembrane helix</keyword>
<dbReference type="EMBL" id="CP001751">
    <property type="protein sequence ID" value="ADE40397.1"/>
    <property type="molecule type" value="Genomic_DNA"/>
</dbReference>
<feature type="transmembrane region" description="Helical" evidence="5">
    <location>
        <begin position="145"/>
        <end position="167"/>
    </location>
</feature>
<feature type="transmembrane region" description="Helical" evidence="5">
    <location>
        <begin position="7"/>
        <end position="36"/>
    </location>
</feature>